<gene>
    <name evidence="2" type="ORF">IAC95_03515</name>
</gene>
<protein>
    <submittedName>
        <fullName evidence="2">Uncharacterized protein</fullName>
    </submittedName>
</protein>
<evidence type="ECO:0000256" key="1">
    <source>
        <dbReference type="SAM" id="MobiDB-lite"/>
    </source>
</evidence>
<evidence type="ECO:0000313" key="3">
    <source>
        <dbReference type="Proteomes" id="UP000824200"/>
    </source>
</evidence>
<accession>A0A9D1E3V9</accession>
<feature type="region of interest" description="Disordered" evidence="1">
    <location>
        <begin position="1"/>
        <end position="38"/>
    </location>
</feature>
<comment type="caution">
    <text evidence="2">The sequence shown here is derived from an EMBL/GenBank/DDBJ whole genome shotgun (WGS) entry which is preliminary data.</text>
</comment>
<proteinExistence type="predicted"/>
<dbReference type="EMBL" id="DVHL01000029">
    <property type="protein sequence ID" value="HIR65935.1"/>
    <property type="molecule type" value="Genomic_DNA"/>
</dbReference>
<feature type="compositionally biased region" description="Polar residues" evidence="1">
    <location>
        <begin position="22"/>
        <end position="31"/>
    </location>
</feature>
<name>A0A9D1E3V9_9BACT</name>
<dbReference type="AlphaFoldDB" id="A0A9D1E3V9"/>
<reference evidence="2" key="2">
    <citation type="journal article" date="2021" name="PeerJ">
        <title>Extensive microbial diversity within the chicken gut microbiome revealed by metagenomics and culture.</title>
        <authorList>
            <person name="Gilroy R."/>
            <person name="Ravi A."/>
            <person name="Getino M."/>
            <person name="Pursley I."/>
            <person name="Horton D.L."/>
            <person name="Alikhan N.F."/>
            <person name="Baker D."/>
            <person name="Gharbi K."/>
            <person name="Hall N."/>
            <person name="Watson M."/>
            <person name="Adriaenssens E.M."/>
            <person name="Foster-Nyarko E."/>
            <person name="Jarju S."/>
            <person name="Secka A."/>
            <person name="Antonio M."/>
            <person name="Oren A."/>
            <person name="Chaudhuri R.R."/>
            <person name="La Ragione R."/>
            <person name="Hildebrand F."/>
            <person name="Pallen M.J."/>
        </authorList>
    </citation>
    <scope>NUCLEOTIDE SEQUENCE</scope>
    <source>
        <strain evidence="2">CHK121-14286</strain>
    </source>
</reference>
<reference evidence="2" key="1">
    <citation type="submission" date="2020-10" db="EMBL/GenBank/DDBJ databases">
        <authorList>
            <person name="Gilroy R."/>
        </authorList>
    </citation>
    <scope>NUCLEOTIDE SEQUENCE</scope>
    <source>
        <strain evidence="2">CHK121-14286</strain>
    </source>
</reference>
<evidence type="ECO:0000313" key="2">
    <source>
        <dbReference type="EMBL" id="HIR65935.1"/>
    </source>
</evidence>
<organism evidence="2 3">
    <name type="scientific">Candidatus Fimimonas gallinarum</name>
    <dbReference type="NCBI Taxonomy" id="2840821"/>
    <lineage>
        <taxon>Bacteria</taxon>
        <taxon>Pseudomonadati</taxon>
        <taxon>Myxococcota</taxon>
        <taxon>Myxococcia</taxon>
        <taxon>Myxococcales</taxon>
        <taxon>Cystobacterineae</taxon>
        <taxon>Myxococcaceae</taxon>
        <taxon>Myxococcaceae incertae sedis</taxon>
        <taxon>Candidatus Fimimonas</taxon>
    </lineage>
</organism>
<sequence>MQRKRTSYAATSTTQVEHKNNAFRSQQSGIQGRTARQPLADITLDGQNLTATATATTLSTQGKGLPFSP</sequence>
<dbReference type="Proteomes" id="UP000824200">
    <property type="component" value="Unassembled WGS sequence"/>
</dbReference>